<organism evidence="2 3">
    <name type="scientific">Mordavella massiliensis</name>
    <dbReference type="NCBI Taxonomy" id="1871024"/>
    <lineage>
        <taxon>Bacteria</taxon>
        <taxon>Bacillati</taxon>
        <taxon>Bacillota</taxon>
        <taxon>Clostridia</taxon>
        <taxon>Eubacteriales</taxon>
        <taxon>Clostridiaceae</taxon>
        <taxon>Mordavella</taxon>
    </lineage>
</organism>
<feature type="transmembrane region" description="Helical" evidence="1">
    <location>
        <begin position="38"/>
        <end position="59"/>
    </location>
</feature>
<dbReference type="Proteomes" id="UP000713880">
    <property type="component" value="Unassembled WGS sequence"/>
</dbReference>
<feature type="transmembrane region" description="Helical" evidence="1">
    <location>
        <begin position="180"/>
        <end position="201"/>
    </location>
</feature>
<dbReference type="EMBL" id="JACJLV010000026">
    <property type="protein sequence ID" value="MBM6827186.1"/>
    <property type="molecule type" value="Genomic_DNA"/>
</dbReference>
<feature type="transmembrane region" description="Helical" evidence="1">
    <location>
        <begin position="66"/>
        <end position="84"/>
    </location>
</feature>
<name>A0A939BCD5_9CLOT</name>
<protein>
    <submittedName>
        <fullName evidence="2">YwaF family protein</fullName>
    </submittedName>
</protein>
<accession>A0A939BCD5</accession>
<reference evidence="2" key="2">
    <citation type="journal article" date="2021" name="Sci. Rep.">
        <title>The distribution of antibiotic resistance genes in chicken gut microbiota commensals.</title>
        <authorList>
            <person name="Juricova H."/>
            <person name="Matiasovicova J."/>
            <person name="Kubasova T."/>
            <person name="Cejkova D."/>
            <person name="Rychlik I."/>
        </authorList>
    </citation>
    <scope>NUCLEOTIDE SEQUENCE</scope>
    <source>
        <strain evidence="2">An420c</strain>
    </source>
</reference>
<reference evidence="2" key="1">
    <citation type="submission" date="2020-08" db="EMBL/GenBank/DDBJ databases">
        <authorList>
            <person name="Cejkova D."/>
            <person name="Kubasova T."/>
            <person name="Jahodarova E."/>
            <person name="Rychlik I."/>
        </authorList>
    </citation>
    <scope>NUCLEOTIDE SEQUENCE</scope>
    <source>
        <strain evidence="2">An420c</strain>
    </source>
</reference>
<feature type="transmembrane region" description="Helical" evidence="1">
    <location>
        <begin position="96"/>
        <end position="119"/>
    </location>
</feature>
<proteinExistence type="predicted"/>
<keyword evidence="1" id="KW-0812">Transmembrane</keyword>
<comment type="caution">
    <text evidence="2">The sequence shown here is derived from an EMBL/GenBank/DDBJ whole genome shotgun (WGS) entry which is preliminary data.</text>
</comment>
<evidence type="ECO:0000256" key="1">
    <source>
        <dbReference type="SAM" id="Phobius"/>
    </source>
</evidence>
<keyword evidence="1" id="KW-1133">Transmembrane helix</keyword>
<gene>
    <name evidence="2" type="ORF">H6A13_08790</name>
</gene>
<dbReference type="RefSeq" id="WP_204909223.1">
    <property type="nucleotide sequence ID" value="NZ_JACJLV010000026.1"/>
</dbReference>
<evidence type="ECO:0000313" key="3">
    <source>
        <dbReference type="Proteomes" id="UP000713880"/>
    </source>
</evidence>
<keyword evidence="1" id="KW-0472">Membrane</keyword>
<feature type="transmembrane region" description="Helical" evidence="1">
    <location>
        <begin position="131"/>
        <end position="160"/>
    </location>
</feature>
<evidence type="ECO:0000313" key="2">
    <source>
        <dbReference type="EMBL" id="MBM6827186.1"/>
    </source>
</evidence>
<sequence>MYRYKIFFFTCGLVMAVSEIWKQWCLTFLLGQGHYNWWHFPFQLCSIPMYICLMFPWIHSEKLQKIMLVFLMDYGLLGGIFAFFDTSGMHYSYFPLTIHSFTWHILLIILGLAAGFSQLSEYSLRGYFHGTLLYLACCLIATGFNVALHSLGNINLFYISPYLPMNQKVFRDIADYTGDPAGIFLYILASVAGAFCFHLLWRTMSADRQT</sequence>
<dbReference type="AlphaFoldDB" id="A0A939BCD5"/>
<keyword evidence="3" id="KW-1185">Reference proteome</keyword>